<feature type="compositionally biased region" description="Pro residues" evidence="1">
    <location>
        <begin position="255"/>
        <end position="264"/>
    </location>
</feature>
<feature type="region of interest" description="Disordered" evidence="1">
    <location>
        <begin position="306"/>
        <end position="336"/>
    </location>
</feature>
<evidence type="ECO:0000313" key="2">
    <source>
        <dbReference type="EMBL" id="KAF1829079.1"/>
    </source>
</evidence>
<feature type="compositionally biased region" description="Basic and acidic residues" evidence="1">
    <location>
        <begin position="723"/>
        <end position="735"/>
    </location>
</feature>
<feature type="region of interest" description="Disordered" evidence="1">
    <location>
        <begin position="221"/>
        <end position="240"/>
    </location>
</feature>
<organism evidence="2 3">
    <name type="scientific">Decorospora gaudefroyi</name>
    <dbReference type="NCBI Taxonomy" id="184978"/>
    <lineage>
        <taxon>Eukaryota</taxon>
        <taxon>Fungi</taxon>
        <taxon>Dikarya</taxon>
        <taxon>Ascomycota</taxon>
        <taxon>Pezizomycotina</taxon>
        <taxon>Dothideomycetes</taxon>
        <taxon>Pleosporomycetidae</taxon>
        <taxon>Pleosporales</taxon>
        <taxon>Pleosporineae</taxon>
        <taxon>Pleosporaceae</taxon>
        <taxon>Decorospora</taxon>
    </lineage>
</organism>
<dbReference type="AlphaFoldDB" id="A0A6A5JXS7"/>
<protein>
    <submittedName>
        <fullName evidence="2">Uncharacterized protein</fullName>
    </submittedName>
</protein>
<dbReference type="Proteomes" id="UP000800040">
    <property type="component" value="Unassembled WGS sequence"/>
</dbReference>
<feature type="compositionally biased region" description="Basic residues" evidence="1">
    <location>
        <begin position="609"/>
        <end position="618"/>
    </location>
</feature>
<feature type="compositionally biased region" description="Polar residues" evidence="1">
    <location>
        <begin position="221"/>
        <end position="230"/>
    </location>
</feature>
<feature type="region of interest" description="Disordered" evidence="1">
    <location>
        <begin position="425"/>
        <end position="797"/>
    </location>
</feature>
<feature type="compositionally biased region" description="Basic and acidic residues" evidence="1">
    <location>
        <begin position="574"/>
        <end position="608"/>
    </location>
</feature>
<dbReference type="EMBL" id="ML975468">
    <property type="protein sequence ID" value="KAF1829079.1"/>
    <property type="molecule type" value="Genomic_DNA"/>
</dbReference>
<feature type="compositionally biased region" description="Basic and acidic residues" evidence="1">
    <location>
        <begin position="619"/>
        <end position="693"/>
    </location>
</feature>
<dbReference type="OrthoDB" id="3693838at2759"/>
<evidence type="ECO:0000256" key="1">
    <source>
        <dbReference type="SAM" id="MobiDB-lite"/>
    </source>
</evidence>
<feature type="compositionally biased region" description="Basic and acidic residues" evidence="1">
    <location>
        <begin position="702"/>
        <end position="714"/>
    </location>
</feature>
<gene>
    <name evidence="2" type="ORF">BDW02DRAFT_574299</name>
</gene>
<name>A0A6A5JXS7_9PLEO</name>
<feature type="non-terminal residue" evidence="2">
    <location>
        <position position="797"/>
    </location>
</feature>
<proteinExistence type="predicted"/>
<feature type="compositionally biased region" description="Basic and acidic residues" evidence="1">
    <location>
        <begin position="425"/>
        <end position="447"/>
    </location>
</feature>
<reference evidence="2" key="1">
    <citation type="submission" date="2020-01" db="EMBL/GenBank/DDBJ databases">
        <authorList>
            <consortium name="DOE Joint Genome Institute"/>
            <person name="Haridas S."/>
            <person name="Albert R."/>
            <person name="Binder M."/>
            <person name="Bloem J."/>
            <person name="Labutti K."/>
            <person name="Salamov A."/>
            <person name="Andreopoulos B."/>
            <person name="Baker S.E."/>
            <person name="Barry K."/>
            <person name="Bills G."/>
            <person name="Bluhm B.H."/>
            <person name="Cannon C."/>
            <person name="Castanera R."/>
            <person name="Culley D.E."/>
            <person name="Daum C."/>
            <person name="Ezra D."/>
            <person name="Gonzalez J.B."/>
            <person name="Henrissat B."/>
            <person name="Kuo A."/>
            <person name="Liang C."/>
            <person name="Lipzen A."/>
            <person name="Lutzoni F."/>
            <person name="Magnuson J."/>
            <person name="Mondo S."/>
            <person name="Nolan M."/>
            <person name="Ohm R."/>
            <person name="Pangilinan J."/>
            <person name="Park H.-J."/>
            <person name="Ramirez L."/>
            <person name="Alfaro M."/>
            <person name="Sun H."/>
            <person name="Tritt A."/>
            <person name="Yoshinaga Y."/>
            <person name="Zwiers L.-H."/>
            <person name="Turgeon B.G."/>
            <person name="Goodwin S.B."/>
            <person name="Spatafora J.W."/>
            <person name="Crous P.W."/>
            <person name="Grigoriev I.V."/>
        </authorList>
    </citation>
    <scope>NUCLEOTIDE SEQUENCE</scope>
    <source>
        <strain evidence="2">P77</strain>
    </source>
</reference>
<feature type="compositionally biased region" description="Basic and acidic residues" evidence="1">
    <location>
        <begin position="541"/>
        <end position="567"/>
    </location>
</feature>
<feature type="compositionally biased region" description="Basic and acidic residues" evidence="1">
    <location>
        <begin position="507"/>
        <end position="531"/>
    </location>
</feature>
<feature type="region of interest" description="Disordered" evidence="1">
    <location>
        <begin position="246"/>
        <end position="267"/>
    </location>
</feature>
<feature type="compositionally biased region" description="Basic and acidic residues" evidence="1">
    <location>
        <begin position="749"/>
        <end position="774"/>
    </location>
</feature>
<feature type="region of interest" description="Disordered" evidence="1">
    <location>
        <begin position="1"/>
        <end position="22"/>
    </location>
</feature>
<sequence>MSPAGSAHLVDVPPMRTNPTGDGDAHVGATLDVQDFSESVTSTNSSISALEVSRTVTYSSTGVQTMPPKNSNEFRIIYGHDPSEPDIVSRMGSAAIGRFVAGRAANHEAGYAEPWSPTTELCVNPGVAYDHTGFQTVAVAECKMSLARARVKASMLANKQRRAAEEAGYRIWPETTDEKIIHSEQFPVHVQFDSEGNATSGNVGGLLLPNIAGEEINPTTPASSILQVQHRSPPRKVSYSKHVDPHVLTSTSGLTPPPTPPPAPLSEADRDKLHLRRIHSLVPSVPKESSDPLSLEDYGYVRRVPQKVSKNDLEDATMKDATENPKNSEIDTEEDTEGLEVVLEIGGERFADKYIVYDATGSDPATPDQAPTLQPCASKKRKIDSLADFQDRRSCAKRSRICNSAAVADMTAIEVVRWNEHTELGESHRAKLDVKKPHEESYKETESVKAIARTSRRRVRTGSVHSERERQPAPDTNNRSHRTPRQKNQSPDNEYRSSSYRLRSTTRRADDSHCSDERGFHTEIRKLEHERRNLRRSKSPHVLEKTLERFLTRDEHKKRDRVAKPEKAPMSQARAEHREILSSKASAKERREEEQKAQRKREEQDIKRARGHEKRLRREHHEREEARKAEELRQQDEAEQRRAEEIQYHRRQEMEEKRQARETEERLRQDALDQDRRRREQRDQHRRVEEHHERVRRRRRERSLEMKKDSKGYKPEAPVDEYALARETENRRRELASQMEVMPTRRGRERSVEGRSNRGAERRKPEKKTEDKKISKARHTRTPRVDLQRYNPRKKFG</sequence>
<accession>A0A6A5JXS7</accession>
<feature type="compositionally biased region" description="Basic and acidic residues" evidence="1">
    <location>
        <begin position="309"/>
        <end position="329"/>
    </location>
</feature>
<keyword evidence="3" id="KW-1185">Reference proteome</keyword>
<evidence type="ECO:0000313" key="3">
    <source>
        <dbReference type="Proteomes" id="UP000800040"/>
    </source>
</evidence>